<accession>A0AA92TSW7</accession>
<evidence type="ECO:0000313" key="1">
    <source>
        <dbReference type="EMBL" id="RGU95312.1"/>
    </source>
</evidence>
<evidence type="ECO:0000313" key="2">
    <source>
        <dbReference type="Proteomes" id="UP000285236"/>
    </source>
</evidence>
<protein>
    <submittedName>
        <fullName evidence="1">Uncharacterized protein</fullName>
    </submittedName>
</protein>
<organism evidence="1 2">
    <name type="scientific">Segatella copri</name>
    <dbReference type="NCBI Taxonomy" id="165179"/>
    <lineage>
        <taxon>Bacteria</taxon>
        <taxon>Pseudomonadati</taxon>
        <taxon>Bacteroidota</taxon>
        <taxon>Bacteroidia</taxon>
        <taxon>Bacteroidales</taxon>
        <taxon>Prevotellaceae</taxon>
        <taxon>Segatella</taxon>
    </lineage>
</organism>
<dbReference type="RefSeq" id="WP_118080787.1">
    <property type="nucleotide sequence ID" value="NZ_QRYP01000028.1"/>
</dbReference>
<gene>
    <name evidence="1" type="ORF">DWW35_10515</name>
</gene>
<dbReference type="AlphaFoldDB" id="A0AA92TSW7"/>
<comment type="caution">
    <text evidence="1">The sequence shown here is derived from an EMBL/GenBank/DDBJ whole genome shotgun (WGS) entry which is preliminary data.</text>
</comment>
<proteinExistence type="predicted"/>
<reference evidence="1 2" key="1">
    <citation type="submission" date="2018-08" db="EMBL/GenBank/DDBJ databases">
        <title>A genome reference for cultivated species of the human gut microbiota.</title>
        <authorList>
            <person name="Zou Y."/>
            <person name="Xue W."/>
            <person name="Luo G."/>
        </authorList>
    </citation>
    <scope>NUCLEOTIDE SEQUENCE [LARGE SCALE GENOMIC DNA]</scope>
    <source>
        <strain evidence="1 2">AF15-25</strain>
    </source>
</reference>
<sequence length="136" mass="15595">MEQVNKQRKSKLDTYLKNLREELIKKLGNHLDSLVSRGVLNAYKVKRDFGMGDSTFNNLCQCNSTASPDTLDKMAFLIAYYLDQYDKKLKAEPNGKSKKEKIDALSEMTDEFKQLYGCRADIAIKMVNEQSELLTN</sequence>
<name>A0AA92TSW7_9BACT</name>
<dbReference type="Proteomes" id="UP000285236">
    <property type="component" value="Unassembled WGS sequence"/>
</dbReference>
<dbReference type="EMBL" id="QRYP01000028">
    <property type="protein sequence ID" value="RGU95312.1"/>
    <property type="molecule type" value="Genomic_DNA"/>
</dbReference>